<gene>
    <name evidence="3" type="ORF">PsYK624_133060</name>
</gene>
<feature type="compositionally biased region" description="Polar residues" evidence="1">
    <location>
        <begin position="299"/>
        <end position="336"/>
    </location>
</feature>
<dbReference type="InterPro" id="IPR021139">
    <property type="entry name" value="NYN"/>
</dbReference>
<accession>A0A9P3GLS1</accession>
<dbReference type="Gene3D" id="3.40.50.1010">
    <property type="entry name" value="5'-nuclease"/>
    <property type="match status" value="1"/>
</dbReference>
<dbReference type="GO" id="GO:0010468">
    <property type="term" value="P:regulation of gene expression"/>
    <property type="evidence" value="ECO:0007669"/>
    <property type="project" value="InterPro"/>
</dbReference>
<keyword evidence="4" id="KW-1185">Reference proteome</keyword>
<proteinExistence type="predicted"/>
<dbReference type="InterPro" id="IPR024768">
    <property type="entry name" value="Marf1"/>
</dbReference>
<dbReference type="CDD" id="cd10910">
    <property type="entry name" value="PIN_limkain_b1_N_like"/>
    <property type="match status" value="1"/>
</dbReference>
<evidence type="ECO:0000313" key="4">
    <source>
        <dbReference type="Proteomes" id="UP000703269"/>
    </source>
</evidence>
<protein>
    <submittedName>
        <fullName evidence="3">NYN domain-containing protein</fullName>
    </submittedName>
</protein>
<dbReference type="OrthoDB" id="549353at2759"/>
<dbReference type="Pfam" id="PF01936">
    <property type="entry name" value="NYN"/>
    <property type="match status" value="1"/>
</dbReference>
<feature type="region of interest" description="Disordered" evidence="1">
    <location>
        <begin position="171"/>
        <end position="233"/>
    </location>
</feature>
<comment type="caution">
    <text evidence="3">The sequence shown here is derived from an EMBL/GenBank/DDBJ whole genome shotgun (WGS) entry which is preliminary data.</text>
</comment>
<dbReference type="GO" id="GO:1905762">
    <property type="term" value="F:CCR4-NOT complex binding"/>
    <property type="evidence" value="ECO:0007669"/>
    <property type="project" value="TreeGrafter"/>
</dbReference>
<feature type="region of interest" description="Disordered" evidence="1">
    <location>
        <begin position="251"/>
        <end position="272"/>
    </location>
</feature>
<feature type="domain" description="NYN" evidence="2">
    <location>
        <begin position="16"/>
        <end position="156"/>
    </location>
</feature>
<sequence>MSSSHGPNPDISLVPVAIFWDYENCSPPHSAGYTVVDNIRQIAHNYGTVKLFKAYLELSEQNSSRSLGLRSELQSCGVSLTDCPHNGRKDVADKMMIVDMLTYAIDTPAPATIILISGDRDFVYAISILRFRRYNVVVIAPSNAHSSLKSGASYLLDWDRDVLGKHARDRHARHVSADASANRSQWREPDIGARGSAIDSPVNSIPSPTATRGPRRHSCNARPSGMPSPTFLKCPSSEALGDLLSVPVAHSFPPTPHHNARALRAEPPGPPSRLPDAPGAVHLESNVLQAALDVAASNRRTPISPGTTTSGVFSDFEGTSSLFDGDNSPDSSSNCEAASETPARDIPLGETSSFDLATGERRANTNPVASCKFPAIATGADSPPSLSVRMATPDTAAEALGLRGELDNRTFAVWGAPGMPSVPGSIASARAGTSPTDYLQPTSIDLPLASLDSMPGANPFQSLIDILDSARRVGQTQLLRSHVAIQLTKRNERVYHTAGVTKFREFAALAAKFGIVELGGQEGNAWIALQPAWHEHGHSPA</sequence>
<feature type="compositionally biased region" description="Polar residues" evidence="1">
    <location>
        <begin position="201"/>
        <end position="210"/>
    </location>
</feature>
<reference evidence="3 4" key="1">
    <citation type="submission" date="2021-08" db="EMBL/GenBank/DDBJ databases">
        <title>Draft Genome Sequence of Phanerochaete sordida strain YK-624.</title>
        <authorList>
            <person name="Mori T."/>
            <person name="Dohra H."/>
            <person name="Suzuki T."/>
            <person name="Kawagishi H."/>
            <person name="Hirai H."/>
        </authorList>
    </citation>
    <scope>NUCLEOTIDE SEQUENCE [LARGE SCALE GENOMIC DNA]</scope>
    <source>
        <strain evidence="3 4">YK-624</strain>
    </source>
</reference>
<dbReference type="PANTHER" id="PTHR14379">
    <property type="entry name" value="LIMKAIN B LKAP"/>
    <property type="match status" value="1"/>
</dbReference>
<name>A0A9P3GLS1_9APHY</name>
<dbReference type="GO" id="GO:0005777">
    <property type="term" value="C:peroxisome"/>
    <property type="evidence" value="ECO:0007669"/>
    <property type="project" value="InterPro"/>
</dbReference>
<evidence type="ECO:0000256" key="1">
    <source>
        <dbReference type="SAM" id="MobiDB-lite"/>
    </source>
</evidence>
<feature type="region of interest" description="Disordered" evidence="1">
    <location>
        <begin position="299"/>
        <end position="351"/>
    </location>
</feature>
<evidence type="ECO:0000313" key="3">
    <source>
        <dbReference type="EMBL" id="GJE97096.1"/>
    </source>
</evidence>
<dbReference type="PANTHER" id="PTHR14379:SF3">
    <property type="entry name" value="MEIOSIS REGULATOR AND MRNA STABILITY FACTOR 1"/>
    <property type="match status" value="1"/>
</dbReference>
<dbReference type="EMBL" id="BPQB01000067">
    <property type="protein sequence ID" value="GJE97096.1"/>
    <property type="molecule type" value="Genomic_DNA"/>
</dbReference>
<dbReference type="AlphaFoldDB" id="A0A9P3GLS1"/>
<evidence type="ECO:0000259" key="2">
    <source>
        <dbReference type="Pfam" id="PF01936"/>
    </source>
</evidence>
<organism evidence="3 4">
    <name type="scientific">Phanerochaete sordida</name>
    <dbReference type="NCBI Taxonomy" id="48140"/>
    <lineage>
        <taxon>Eukaryota</taxon>
        <taxon>Fungi</taxon>
        <taxon>Dikarya</taxon>
        <taxon>Basidiomycota</taxon>
        <taxon>Agaricomycotina</taxon>
        <taxon>Agaricomycetes</taxon>
        <taxon>Polyporales</taxon>
        <taxon>Phanerochaetaceae</taxon>
        <taxon>Phanerochaete</taxon>
    </lineage>
</organism>
<dbReference type="GO" id="GO:0004540">
    <property type="term" value="F:RNA nuclease activity"/>
    <property type="evidence" value="ECO:0007669"/>
    <property type="project" value="InterPro"/>
</dbReference>
<dbReference type="Proteomes" id="UP000703269">
    <property type="component" value="Unassembled WGS sequence"/>
</dbReference>